<sequence length="175" mass="19289">MGLSKSTTASYIVLPGAQALLKAEPCSQRKRSRAANWLKSLKSKISNRARKHDDQTARVGEEREEVEGLSPPARSGELIWPSFDLSLPQSQFDGLSSFRAPETPRPFPQDWQTSLHPAGSLLRGNTRGQASNEIRGGGESSTQQRLWHSLGSRSKFFRLVVVANPSLQNLAASHR</sequence>
<evidence type="ECO:0000313" key="4">
    <source>
        <dbReference type="Proteomes" id="UP000235388"/>
    </source>
</evidence>
<gene>
    <name evidence="2" type="ORF">PCANC_16855</name>
    <name evidence="3" type="ORF">PCASD_24983</name>
</gene>
<comment type="caution">
    <text evidence="2">The sequence shown here is derived from an EMBL/GenBank/DDBJ whole genome shotgun (WGS) entry which is preliminary data.</text>
</comment>
<evidence type="ECO:0000256" key="1">
    <source>
        <dbReference type="SAM" id="MobiDB-lite"/>
    </source>
</evidence>
<dbReference type="EMBL" id="PGCJ01000875">
    <property type="protein sequence ID" value="PLW16256.1"/>
    <property type="molecule type" value="Genomic_DNA"/>
</dbReference>
<protein>
    <submittedName>
        <fullName evidence="2">Uncharacterized protein</fullName>
    </submittedName>
</protein>
<organism evidence="2 4">
    <name type="scientific">Puccinia coronata f. sp. avenae</name>
    <dbReference type="NCBI Taxonomy" id="200324"/>
    <lineage>
        <taxon>Eukaryota</taxon>
        <taxon>Fungi</taxon>
        <taxon>Dikarya</taxon>
        <taxon>Basidiomycota</taxon>
        <taxon>Pucciniomycotina</taxon>
        <taxon>Pucciniomycetes</taxon>
        <taxon>Pucciniales</taxon>
        <taxon>Pucciniaceae</taxon>
        <taxon>Puccinia</taxon>
    </lineage>
</organism>
<evidence type="ECO:0000313" key="5">
    <source>
        <dbReference type="Proteomes" id="UP000235392"/>
    </source>
</evidence>
<feature type="region of interest" description="Disordered" evidence="1">
    <location>
        <begin position="117"/>
        <end position="144"/>
    </location>
</feature>
<dbReference type="OrthoDB" id="2501084at2759"/>
<accession>A0A2N5SSN8</accession>
<feature type="compositionally biased region" description="Basic and acidic residues" evidence="1">
    <location>
        <begin position="51"/>
        <end position="61"/>
    </location>
</feature>
<dbReference type="EMBL" id="PGCI01000590">
    <property type="protein sequence ID" value="PLW24892.1"/>
    <property type="molecule type" value="Genomic_DNA"/>
</dbReference>
<feature type="region of interest" description="Disordered" evidence="1">
    <location>
        <begin position="45"/>
        <end position="73"/>
    </location>
</feature>
<dbReference type="Proteomes" id="UP000235388">
    <property type="component" value="Unassembled WGS sequence"/>
</dbReference>
<keyword evidence="4" id="KW-1185">Reference proteome</keyword>
<dbReference type="Proteomes" id="UP000235392">
    <property type="component" value="Unassembled WGS sequence"/>
</dbReference>
<evidence type="ECO:0000313" key="3">
    <source>
        <dbReference type="EMBL" id="PLW24892.1"/>
    </source>
</evidence>
<proteinExistence type="predicted"/>
<evidence type="ECO:0000313" key="2">
    <source>
        <dbReference type="EMBL" id="PLW16256.1"/>
    </source>
</evidence>
<reference evidence="4 5" key="1">
    <citation type="submission" date="2017-11" db="EMBL/GenBank/DDBJ databases">
        <title>De novo assembly and phasing of dikaryotic genomes from two isolates of Puccinia coronata f. sp. avenae, the causal agent of oat crown rust.</title>
        <authorList>
            <person name="Miller M.E."/>
            <person name="Zhang Y."/>
            <person name="Omidvar V."/>
            <person name="Sperschneider J."/>
            <person name="Schwessinger B."/>
            <person name="Raley C."/>
            <person name="Palmer J.M."/>
            <person name="Garnica D."/>
            <person name="Upadhyaya N."/>
            <person name="Rathjen J."/>
            <person name="Taylor J.M."/>
            <person name="Park R.F."/>
            <person name="Dodds P.N."/>
            <person name="Hirsch C.D."/>
            <person name="Kianian S.F."/>
            <person name="Figueroa M."/>
        </authorList>
    </citation>
    <scope>NUCLEOTIDE SEQUENCE [LARGE SCALE GENOMIC DNA]</scope>
    <source>
        <strain evidence="2">12NC29</strain>
        <strain evidence="3">12SD80</strain>
    </source>
</reference>
<name>A0A2N5SSN8_9BASI</name>
<dbReference type="AlphaFoldDB" id="A0A2N5SSN8"/>